<reference evidence="1 2" key="1">
    <citation type="journal article" date="2021" name="Front. Genet.">
        <title>Chromosome-Level Genome Assembly Reveals Significant Gene Expansion in the Toll and IMD Signaling Pathways of Dendrolimus kikuchii.</title>
        <authorList>
            <person name="Zhou J."/>
            <person name="Wu P."/>
            <person name="Xiong Z."/>
            <person name="Liu N."/>
            <person name="Zhao N."/>
            <person name="Ji M."/>
            <person name="Qiu Y."/>
            <person name="Yang B."/>
        </authorList>
    </citation>
    <scope>NUCLEOTIDE SEQUENCE [LARGE SCALE GENOMIC DNA]</scope>
    <source>
        <strain evidence="1">Ann1</strain>
    </source>
</reference>
<proteinExistence type="predicted"/>
<name>A0ACC1D145_9NEOP</name>
<protein>
    <submittedName>
        <fullName evidence="1">Uncharacterized protein</fullName>
    </submittedName>
</protein>
<dbReference type="EMBL" id="CM034397">
    <property type="protein sequence ID" value="KAJ0177561.1"/>
    <property type="molecule type" value="Genomic_DNA"/>
</dbReference>
<dbReference type="Proteomes" id="UP000824533">
    <property type="component" value="Linkage Group LG11"/>
</dbReference>
<evidence type="ECO:0000313" key="2">
    <source>
        <dbReference type="Proteomes" id="UP000824533"/>
    </source>
</evidence>
<comment type="caution">
    <text evidence="1">The sequence shown here is derived from an EMBL/GenBank/DDBJ whole genome shotgun (WGS) entry which is preliminary data.</text>
</comment>
<evidence type="ECO:0000313" key="1">
    <source>
        <dbReference type="EMBL" id="KAJ0177561.1"/>
    </source>
</evidence>
<gene>
    <name evidence="1" type="ORF">K1T71_006434</name>
</gene>
<keyword evidence="2" id="KW-1185">Reference proteome</keyword>
<organism evidence="1 2">
    <name type="scientific">Dendrolimus kikuchii</name>
    <dbReference type="NCBI Taxonomy" id="765133"/>
    <lineage>
        <taxon>Eukaryota</taxon>
        <taxon>Metazoa</taxon>
        <taxon>Ecdysozoa</taxon>
        <taxon>Arthropoda</taxon>
        <taxon>Hexapoda</taxon>
        <taxon>Insecta</taxon>
        <taxon>Pterygota</taxon>
        <taxon>Neoptera</taxon>
        <taxon>Endopterygota</taxon>
        <taxon>Lepidoptera</taxon>
        <taxon>Glossata</taxon>
        <taxon>Ditrysia</taxon>
        <taxon>Bombycoidea</taxon>
        <taxon>Lasiocampidae</taxon>
        <taxon>Dendrolimus</taxon>
    </lineage>
</organism>
<sequence length="464" mass="50459">MFGVLPFFREHICPTRHSHNPPIQKDKHITPSTSAVAMLSATQAGMASFYTSLGRLRNRMKPVKQITADGHLVITSIVSSLVSVIQVPRSLQRGQVEGIHWLGSARRPKKTPNKAGLNDTIVVRCPPARGDSRNGGIEEAENVIDLGAPRRVKRAPAENISGICCGSARVKSTYTPNPRLAHFRLRALDTDSGASSPVANHFRFEVPPPQVQVQRIMEAANRHSTSPEDCSDGNEPTSAPSEFLAEFLSAIMRRQYAEALKYCRLILQYEPNNTTARGFYPLLRQKLETQKKSTVAEAERGSSSEESHNDASVGKKVERRRLSEKRVAEESMQQEADDSPSEECVQSRSRTHSEGSCASQSSLELDSSDAVAHSSPSISFSRRTEQTDSASGSGAWCVSAGSAGSGSRSDPDDNGNQTTTFTYQPGDVENDNAAASGEPHPGARLKKDTSSLQRLRAQFACSIK</sequence>
<accession>A0ACC1D145</accession>